<dbReference type="Gene3D" id="3.90.226.10">
    <property type="entry name" value="2-enoyl-CoA Hydratase, Chain A, domain 1"/>
    <property type="match status" value="1"/>
</dbReference>
<sequence length="284" mass="31644">MLRRSLTTISQHYTKTNYNIEEARDLFKNLGNGSVKLEKDDENGIGRILIDNQKKKNAFTGKMFVDFENCVNELKNWSNGKIVVVEGMGSDFCTGGDLEFVKKIATPSLGYWMNSYFGGVLKNLSNLPIISVANIKGFCLGGGTEIVSNCDLRFIHDSGKIGVVQGKMGVLQTWNGASKLIEIVGKHNALKLLAMSIVLPPKKALEIGLVDEIYSCDDQFNRLIRKLSQNSVDVIRNGKQMYMDLSKEQGLSSDELHKIELKYSTEVWGGEHHVNALNSQVKHK</sequence>
<name>A0A0K0F6C7_STRVS</name>
<evidence type="ECO:0000256" key="1">
    <source>
        <dbReference type="ARBA" id="ARBA00023239"/>
    </source>
</evidence>
<proteinExistence type="predicted"/>
<evidence type="ECO:0000313" key="2">
    <source>
        <dbReference type="Proteomes" id="UP000035680"/>
    </source>
</evidence>
<dbReference type="GO" id="GO:0016829">
    <property type="term" value="F:lyase activity"/>
    <property type="evidence" value="ECO:0007669"/>
    <property type="project" value="UniProtKB-KW"/>
</dbReference>
<dbReference type="Proteomes" id="UP000035680">
    <property type="component" value="Unassembled WGS sequence"/>
</dbReference>
<dbReference type="STRING" id="75913.A0A0K0F6C7"/>
<dbReference type="GO" id="GO:0005829">
    <property type="term" value="C:cytosol"/>
    <property type="evidence" value="ECO:0007669"/>
    <property type="project" value="TreeGrafter"/>
</dbReference>
<dbReference type="AlphaFoldDB" id="A0A0K0F6C7"/>
<reference evidence="3" key="2">
    <citation type="submission" date="2015-08" db="UniProtKB">
        <authorList>
            <consortium name="WormBaseParasite"/>
        </authorList>
    </citation>
    <scope>IDENTIFICATION</scope>
</reference>
<keyword evidence="2" id="KW-1185">Reference proteome</keyword>
<dbReference type="CDD" id="cd06558">
    <property type="entry name" value="crotonase-like"/>
    <property type="match status" value="1"/>
</dbReference>
<dbReference type="SUPFAM" id="SSF52096">
    <property type="entry name" value="ClpP/crotonase"/>
    <property type="match status" value="1"/>
</dbReference>
<accession>A0A0K0F6C7</accession>
<dbReference type="PANTHER" id="PTHR11941">
    <property type="entry name" value="ENOYL-COA HYDRATASE-RELATED"/>
    <property type="match status" value="1"/>
</dbReference>
<organism evidence="2 3">
    <name type="scientific">Strongyloides venezuelensis</name>
    <name type="common">Threadworm</name>
    <dbReference type="NCBI Taxonomy" id="75913"/>
    <lineage>
        <taxon>Eukaryota</taxon>
        <taxon>Metazoa</taxon>
        <taxon>Ecdysozoa</taxon>
        <taxon>Nematoda</taxon>
        <taxon>Chromadorea</taxon>
        <taxon>Rhabditida</taxon>
        <taxon>Tylenchina</taxon>
        <taxon>Panagrolaimomorpha</taxon>
        <taxon>Strongyloidoidea</taxon>
        <taxon>Strongyloididae</taxon>
        <taxon>Strongyloides</taxon>
    </lineage>
</organism>
<dbReference type="WBParaSite" id="SVE_0437100.1">
    <property type="protein sequence ID" value="SVE_0437100.1"/>
    <property type="gene ID" value="SVE_0437100"/>
</dbReference>
<keyword evidence="1" id="KW-0456">Lyase</keyword>
<dbReference type="Pfam" id="PF00378">
    <property type="entry name" value="ECH_1"/>
    <property type="match status" value="1"/>
</dbReference>
<dbReference type="InterPro" id="IPR001753">
    <property type="entry name" value="Enoyl-CoA_hydra/iso"/>
</dbReference>
<protein>
    <submittedName>
        <fullName evidence="3">Ethylmalonyl-CoA decarboxylase (inferred by orthology to a human protein)</fullName>
    </submittedName>
</protein>
<dbReference type="PANTHER" id="PTHR11941:SF27">
    <property type="entry name" value="ETHYLMALONYL-COA DECARBOXYLASE"/>
    <property type="match status" value="1"/>
</dbReference>
<reference evidence="2" key="1">
    <citation type="submission" date="2014-07" db="EMBL/GenBank/DDBJ databases">
        <authorList>
            <person name="Martin A.A"/>
            <person name="De Silva N."/>
        </authorList>
    </citation>
    <scope>NUCLEOTIDE SEQUENCE</scope>
</reference>
<evidence type="ECO:0000313" key="3">
    <source>
        <dbReference type="WBParaSite" id="SVE_0437100.1"/>
    </source>
</evidence>
<dbReference type="InterPro" id="IPR029045">
    <property type="entry name" value="ClpP/crotonase-like_dom_sf"/>
</dbReference>
<dbReference type="GO" id="GO:0006635">
    <property type="term" value="P:fatty acid beta-oxidation"/>
    <property type="evidence" value="ECO:0007669"/>
    <property type="project" value="TreeGrafter"/>
</dbReference>